<evidence type="ECO:0000259" key="7">
    <source>
        <dbReference type="Pfam" id="PF08124"/>
    </source>
</evidence>
<dbReference type="Gene3D" id="2.70.98.10">
    <property type="match status" value="1"/>
</dbReference>
<dbReference type="Pfam" id="PF08124">
    <property type="entry name" value="Lyase_8_N"/>
    <property type="match status" value="1"/>
</dbReference>
<feature type="chain" id="PRO_5022678113" evidence="4">
    <location>
        <begin position="29"/>
        <end position="776"/>
    </location>
</feature>
<keyword evidence="2 4" id="KW-0732">Signal</keyword>
<dbReference type="InterPro" id="IPR004103">
    <property type="entry name" value="Lyase_8_C"/>
</dbReference>
<dbReference type="InterPro" id="IPR003159">
    <property type="entry name" value="Lyase_8_central_dom"/>
</dbReference>
<dbReference type="GO" id="GO:0030246">
    <property type="term" value="F:carbohydrate binding"/>
    <property type="evidence" value="ECO:0007669"/>
    <property type="project" value="InterPro"/>
</dbReference>
<feature type="signal peptide" evidence="4">
    <location>
        <begin position="1"/>
        <end position="28"/>
    </location>
</feature>
<comment type="similarity">
    <text evidence="1">Belongs to the polysaccharide lyase 8 family.</text>
</comment>
<evidence type="ECO:0000259" key="5">
    <source>
        <dbReference type="Pfam" id="PF02278"/>
    </source>
</evidence>
<dbReference type="Pfam" id="PF02884">
    <property type="entry name" value="Lyase_8_C"/>
    <property type="match status" value="1"/>
</dbReference>
<gene>
    <name evidence="8" type="ORF">L227DRAFT_521918</name>
</gene>
<dbReference type="PANTHER" id="PTHR38481">
    <property type="entry name" value="HYALURONATE LYASE"/>
    <property type="match status" value="1"/>
</dbReference>
<feature type="domain" description="Polysaccharide lyase family 8 central" evidence="5">
    <location>
        <begin position="401"/>
        <end position="644"/>
    </location>
</feature>
<dbReference type="Proteomes" id="UP000313359">
    <property type="component" value="Unassembled WGS sequence"/>
</dbReference>
<evidence type="ECO:0000313" key="9">
    <source>
        <dbReference type="Proteomes" id="UP000313359"/>
    </source>
</evidence>
<dbReference type="SUPFAM" id="SSF74650">
    <property type="entry name" value="Galactose mutarotase-like"/>
    <property type="match status" value="1"/>
</dbReference>
<evidence type="ECO:0000256" key="3">
    <source>
        <dbReference type="ARBA" id="ARBA00023239"/>
    </source>
</evidence>
<dbReference type="GO" id="GO:0016837">
    <property type="term" value="F:carbon-oxygen lyase activity, acting on polysaccharides"/>
    <property type="evidence" value="ECO:0007669"/>
    <property type="project" value="UniProtKB-ARBA"/>
</dbReference>
<dbReference type="InterPro" id="IPR011071">
    <property type="entry name" value="Lyase_8-like_C"/>
</dbReference>
<dbReference type="AlphaFoldDB" id="A0A5C2SH29"/>
<organism evidence="8 9">
    <name type="scientific">Lentinus tigrinus ALCF2SS1-6</name>
    <dbReference type="NCBI Taxonomy" id="1328759"/>
    <lineage>
        <taxon>Eukaryota</taxon>
        <taxon>Fungi</taxon>
        <taxon>Dikarya</taxon>
        <taxon>Basidiomycota</taxon>
        <taxon>Agaricomycotina</taxon>
        <taxon>Agaricomycetes</taxon>
        <taxon>Polyporales</taxon>
        <taxon>Polyporaceae</taxon>
        <taxon>Lentinus</taxon>
    </lineage>
</organism>
<feature type="domain" description="Polysaccharide lyase 8 N-terminal alpha-helical" evidence="7">
    <location>
        <begin position="77"/>
        <end position="315"/>
    </location>
</feature>
<dbReference type="GO" id="GO:0005975">
    <property type="term" value="P:carbohydrate metabolic process"/>
    <property type="evidence" value="ECO:0007669"/>
    <property type="project" value="InterPro"/>
</dbReference>
<dbReference type="GO" id="GO:0005576">
    <property type="term" value="C:extracellular region"/>
    <property type="evidence" value="ECO:0007669"/>
    <property type="project" value="InterPro"/>
</dbReference>
<dbReference type="InterPro" id="IPR038970">
    <property type="entry name" value="Lyase_8"/>
</dbReference>
<dbReference type="InterPro" id="IPR014718">
    <property type="entry name" value="GH-type_carb-bd"/>
</dbReference>
<dbReference type="InterPro" id="IPR008929">
    <property type="entry name" value="Chondroitin_lyas"/>
</dbReference>
<dbReference type="OrthoDB" id="5980780at2759"/>
<dbReference type="PANTHER" id="PTHR38481:SF1">
    <property type="entry name" value="HYALURONATE LYASE"/>
    <property type="match status" value="1"/>
</dbReference>
<evidence type="ECO:0000313" key="8">
    <source>
        <dbReference type="EMBL" id="RPD62971.1"/>
    </source>
</evidence>
<dbReference type="SUPFAM" id="SSF49863">
    <property type="entry name" value="Hyaluronate lyase-like, C-terminal domain"/>
    <property type="match status" value="1"/>
</dbReference>
<evidence type="ECO:0000256" key="4">
    <source>
        <dbReference type="SAM" id="SignalP"/>
    </source>
</evidence>
<proteinExistence type="inferred from homology"/>
<protein>
    <submittedName>
        <fullName evidence="8">Polysaccharide lyase family 8 protein</fullName>
    </submittedName>
</protein>
<reference evidence="8" key="1">
    <citation type="journal article" date="2018" name="Genome Biol. Evol.">
        <title>Genomics and development of Lentinus tigrinus, a white-rot wood-decaying mushroom with dimorphic fruiting bodies.</title>
        <authorList>
            <person name="Wu B."/>
            <person name="Xu Z."/>
            <person name="Knudson A."/>
            <person name="Carlson A."/>
            <person name="Chen N."/>
            <person name="Kovaka S."/>
            <person name="LaButti K."/>
            <person name="Lipzen A."/>
            <person name="Pennachio C."/>
            <person name="Riley R."/>
            <person name="Schakwitz W."/>
            <person name="Umezawa K."/>
            <person name="Ohm R.A."/>
            <person name="Grigoriev I.V."/>
            <person name="Nagy L.G."/>
            <person name="Gibbons J."/>
            <person name="Hibbett D."/>
        </authorList>
    </citation>
    <scope>NUCLEOTIDE SEQUENCE [LARGE SCALE GENOMIC DNA]</scope>
    <source>
        <strain evidence="8">ALCF2SS1-6</strain>
    </source>
</reference>
<dbReference type="Pfam" id="PF02278">
    <property type="entry name" value="Lyase_8"/>
    <property type="match status" value="1"/>
</dbReference>
<feature type="domain" description="Polysaccharide lyase family 8 C-terminal" evidence="6">
    <location>
        <begin position="659"/>
        <end position="734"/>
    </location>
</feature>
<name>A0A5C2SH29_9APHY</name>
<keyword evidence="3 8" id="KW-0456">Lyase</keyword>
<evidence type="ECO:0000256" key="2">
    <source>
        <dbReference type="ARBA" id="ARBA00022729"/>
    </source>
</evidence>
<dbReference type="EMBL" id="ML122257">
    <property type="protein sequence ID" value="RPD62971.1"/>
    <property type="molecule type" value="Genomic_DNA"/>
</dbReference>
<dbReference type="InterPro" id="IPR011013">
    <property type="entry name" value="Gal_mutarotase_sf_dom"/>
</dbReference>
<dbReference type="InterPro" id="IPR012970">
    <property type="entry name" value="Lyase_8_alpha_N"/>
</dbReference>
<evidence type="ECO:0000259" key="6">
    <source>
        <dbReference type="Pfam" id="PF02884"/>
    </source>
</evidence>
<sequence length="776" mass="82783">MLGLQCQRFASTLLPVVALALSAATSGAASVIPRARSSSDAALDDIQTVTERRFATIVGAATGASSISSWLSTLQPDGTWPDLDYTAGCDAPTANWKAQKHWSRILTLAAAWHGGFKNAAQWVQSDEVRSALSSSMGFWFSNDFTIPACLDSGGDDACPCGTPGLWNTNWFANVIGVPTTVGEVCLLLGDSLTATELGNCTKMTGRSFATFDTGINGVSSITGANLQDIAGIGLDEGLLTKNATLVAAAFGRVHADAVIQNAVKADGIRADGSFGQHTGIIYNGNYGKDYENSLFAFEIEAGGTQFQAGDDARTALETLVDADQWMIYRNIFTNVLHWDFSVLGRLMTDPVIDDHSDADIKTNLTQIQVLGQLWDSDTLLDVFDNLSLNTTTSNSGNLVGNRVFYANDYAVQRGPGYVSTLRMYSKRTQNTECTDEANNFGFHLADGTVYTHINGDEYEDIVAAWDWNLIPGITVDYGATPLQCNMTRKTGTQPFVGGASDGKVGAVAMRYENPISKSLNWRKTWFFLENDVQFVMVARMTSSTTAPVFSVLDQRKHVGDVLVNGEPAASGNFSHASTLWHGGVGYVFNVTDPVTLSVDVSSRTGDWSAIGASSQPPVTVDMFSAWLVHNDLTAAISYMVFPATTADTFQDKVAATDLHVIRNDGSISALVDNANKMVFGVFWETNGGQFTIPALASGGATIKVQSTGSSNIILRMDTWIVTVADPTQLLSTLTLTFTLSSGTAPPGWGSSKTKTVSFTLPSGGVAGSSLTQMLPA</sequence>
<dbReference type="Gene3D" id="2.60.220.10">
    <property type="entry name" value="Polysaccharide lyase family 8-like, C-terminal"/>
    <property type="match status" value="1"/>
</dbReference>
<evidence type="ECO:0000256" key="1">
    <source>
        <dbReference type="ARBA" id="ARBA00006699"/>
    </source>
</evidence>
<dbReference type="Gene3D" id="1.50.10.100">
    <property type="entry name" value="Chondroitin AC/alginate lyase"/>
    <property type="match status" value="1"/>
</dbReference>
<keyword evidence="9" id="KW-1185">Reference proteome</keyword>
<dbReference type="SUPFAM" id="SSF48230">
    <property type="entry name" value="Chondroitin AC/alginate lyase"/>
    <property type="match status" value="1"/>
</dbReference>
<accession>A0A5C2SH29</accession>